<feature type="region of interest" description="Disordered" evidence="1">
    <location>
        <begin position="183"/>
        <end position="207"/>
    </location>
</feature>
<feature type="region of interest" description="Disordered" evidence="1">
    <location>
        <begin position="1"/>
        <end position="30"/>
    </location>
</feature>
<feature type="compositionally biased region" description="Polar residues" evidence="1">
    <location>
        <begin position="197"/>
        <end position="207"/>
    </location>
</feature>
<reference evidence="3" key="1">
    <citation type="submission" date="2022-11" db="EMBL/GenBank/DDBJ databases">
        <title>Minimal conservation of predation-associated metabolite biosynthetic gene clusters underscores biosynthetic potential of Myxococcota including descriptions for ten novel species: Archangium lansinium sp. nov., Myxococcus landrumus sp. nov., Nannocystis bai.</title>
        <authorList>
            <person name="Ahearne A."/>
            <person name="Stevens C."/>
            <person name="Dowd S."/>
        </authorList>
    </citation>
    <scope>NUCLEOTIDE SEQUENCE</scope>
    <source>
        <strain evidence="3">Fl3</strain>
    </source>
</reference>
<protein>
    <recommendedName>
        <fullName evidence="5">Transmembrane protein</fullName>
    </recommendedName>
</protein>
<dbReference type="Proteomes" id="UP001164459">
    <property type="component" value="Chromosome"/>
</dbReference>
<evidence type="ECO:0000313" key="3">
    <source>
        <dbReference type="EMBL" id="WAS96391.1"/>
    </source>
</evidence>
<evidence type="ECO:0008006" key="5">
    <source>
        <dbReference type="Google" id="ProtNLM"/>
    </source>
</evidence>
<gene>
    <name evidence="3" type="ORF">O0S08_09545</name>
</gene>
<evidence type="ECO:0000256" key="2">
    <source>
        <dbReference type="SAM" id="Phobius"/>
    </source>
</evidence>
<proteinExistence type="predicted"/>
<dbReference type="EMBL" id="CP114040">
    <property type="protein sequence ID" value="WAS96391.1"/>
    <property type="molecule type" value="Genomic_DNA"/>
</dbReference>
<evidence type="ECO:0000256" key="1">
    <source>
        <dbReference type="SAM" id="MobiDB-lite"/>
    </source>
</evidence>
<dbReference type="RefSeq" id="WP_269038729.1">
    <property type="nucleotide sequence ID" value="NZ_CP114040.1"/>
</dbReference>
<keyword evidence="4" id="KW-1185">Reference proteome</keyword>
<sequence length="207" mass="23629">MKASTEVDEPARPGMLGQDEITPIQTSPSPGLYGKEWLRQSENLPSFTIRDEMKPEHADQFIRFRQNEEMFSHTRTMIVAWEAQQKAERELRVKYAHHLLWLLSLEIAAVFLTFCALAAGLLTAERWMGQMFIVFAFAQSSGLVFVIVKYLFPHQRNNDLVRFTEISLGLQTRVLAHDPTVNRSTAEEVTQKAGFENGSSGSNERRL</sequence>
<keyword evidence="2" id="KW-0472">Membrane</keyword>
<evidence type="ECO:0000313" key="4">
    <source>
        <dbReference type="Proteomes" id="UP001164459"/>
    </source>
</evidence>
<organism evidence="3 4">
    <name type="scientific">Nannocystis punicea</name>
    <dbReference type="NCBI Taxonomy" id="2995304"/>
    <lineage>
        <taxon>Bacteria</taxon>
        <taxon>Pseudomonadati</taxon>
        <taxon>Myxococcota</taxon>
        <taxon>Polyangia</taxon>
        <taxon>Nannocystales</taxon>
        <taxon>Nannocystaceae</taxon>
        <taxon>Nannocystis</taxon>
    </lineage>
</organism>
<feature type="transmembrane region" description="Helical" evidence="2">
    <location>
        <begin position="127"/>
        <end position="152"/>
    </location>
</feature>
<feature type="transmembrane region" description="Helical" evidence="2">
    <location>
        <begin position="99"/>
        <end position="121"/>
    </location>
</feature>
<name>A0ABY7HB07_9BACT</name>
<keyword evidence="2" id="KW-0812">Transmembrane</keyword>
<keyword evidence="2" id="KW-1133">Transmembrane helix</keyword>
<accession>A0ABY7HB07</accession>